<evidence type="ECO:0000256" key="7">
    <source>
        <dbReference type="ARBA" id="ARBA00022884"/>
    </source>
</evidence>
<dbReference type="FunCoup" id="A0A7E5WS54">
    <property type="interactions" value="1308"/>
</dbReference>
<feature type="region of interest" description="Disordered" evidence="11">
    <location>
        <begin position="1"/>
        <end position="95"/>
    </location>
</feature>
<dbReference type="InParanoid" id="A0A7E5WS54"/>
<feature type="domain" description="Phosphorylated adapter RNA export protein RNA-binding" evidence="12">
    <location>
        <begin position="208"/>
        <end position="291"/>
    </location>
</feature>
<dbReference type="GO" id="GO:0005634">
    <property type="term" value="C:nucleus"/>
    <property type="evidence" value="ECO:0007669"/>
    <property type="project" value="UniProtKB-SubCell"/>
</dbReference>
<dbReference type="AlphaFoldDB" id="A0A7E5WS54"/>
<evidence type="ECO:0000256" key="1">
    <source>
        <dbReference type="ARBA" id="ARBA00004123"/>
    </source>
</evidence>
<dbReference type="OrthoDB" id="20573at2759"/>
<dbReference type="Pfam" id="PF10258">
    <property type="entry name" value="PHAX_RNA-bd"/>
    <property type="match status" value="1"/>
</dbReference>
<feature type="compositionally biased region" description="Low complexity" evidence="11">
    <location>
        <begin position="58"/>
        <end position="67"/>
    </location>
</feature>
<evidence type="ECO:0000256" key="4">
    <source>
        <dbReference type="ARBA" id="ARBA00016856"/>
    </source>
</evidence>
<dbReference type="GO" id="GO:0003723">
    <property type="term" value="F:RNA binding"/>
    <property type="evidence" value="ECO:0007669"/>
    <property type="project" value="UniProtKB-KW"/>
</dbReference>
<keyword evidence="6" id="KW-0963">Cytoplasm</keyword>
<dbReference type="KEGG" id="tnl:113505222"/>
<keyword evidence="5" id="KW-0813">Transport</keyword>
<keyword evidence="9" id="KW-0539">Nucleus</keyword>
<feature type="compositionally biased region" description="Basic residues" evidence="11">
    <location>
        <begin position="75"/>
        <end position="86"/>
    </location>
</feature>
<reference evidence="14" key="1">
    <citation type="submission" date="2025-08" db="UniProtKB">
        <authorList>
            <consortium name="RefSeq"/>
        </authorList>
    </citation>
    <scope>IDENTIFICATION</scope>
</reference>
<evidence type="ECO:0000256" key="11">
    <source>
        <dbReference type="SAM" id="MobiDB-lite"/>
    </source>
</evidence>
<comment type="similarity">
    <text evidence="3">Belongs to the PHAX family.</text>
</comment>
<evidence type="ECO:0000313" key="14">
    <source>
        <dbReference type="RefSeq" id="XP_026743633.1"/>
    </source>
</evidence>
<dbReference type="PANTHER" id="PTHR13135:SF0">
    <property type="entry name" value="PHOSPHORYLATED ADAPTER RNA EXPORT PROTEIN"/>
    <property type="match status" value="1"/>
</dbReference>
<evidence type="ECO:0000256" key="2">
    <source>
        <dbReference type="ARBA" id="ARBA00004496"/>
    </source>
</evidence>
<evidence type="ECO:0000256" key="3">
    <source>
        <dbReference type="ARBA" id="ARBA00006094"/>
    </source>
</evidence>
<dbReference type="InterPro" id="IPR038092">
    <property type="entry name" value="PHAX_RNA-binding_sf"/>
</dbReference>
<sequence>MMSTTEGELDIEVLHEKEDGELEDSDVEEGTYIPLARPEAFNPPSLVHMQIQDEQSDEASAQDSSGSDSDDELRRRAKRTKIRPRRPQPQPNKKDKYNIWCKALEEDLLTEDMVSCDVTKKSRYGVESYDYTIKYRLDDNYIPKNVFNAKEEYSDSEQLSNKRRHADRSDESKSRQRKRINSNARNSKLKPRFLTDLTVNADSSADAIATDISENLSEDKKDLIERIVQVAGAEKAIEIYKETQRVEADGGMLVINGTRRRTSGGLYFYLLKRDPDVSHEMATQIFTEDRKETQRKIKRARANCRQKVMEQLKQSLTDSELPSLLSRGEAAVASEHGSNPPPSPATDARDGSSDTDAAPAPPPDSRTHDPRRPQDYDDDDFLEVMCNEDMDLF</sequence>
<dbReference type="GeneID" id="113505222"/>
<comment type="subcellular location">
    <subcellularLocation>
        <location evidence="2">Cytoplasm</location>
    </subcellularLocation>
    <subcellularLocation>
        <location evidence="1">Nucleus</location>
    </subcellularLocation>
</comment>
<feature type="compositionally biased region" description="Acidic residues" evidence="11">
    <location>
        <begin position="376"/>
        <end position="393"/>
    </location>
</feature>
<dbReference type="GO" id="GO:0006408">
    <property type="term" value="P:snRNA export from nucleus"/>
    <property type="evidence" value="ECO:0007669"/>
    <property type="project" value="InterPro"/>
</dbReference>
<protein>
    <recommendedName>
        <fullName evidence="4">Phosphorylated adapter RNA export protein</fullName>
    </recommendedName>
    <alternativeName>
        <fullName evidence="10">RNA U small nuclear RNA export adapter protein</fullName>
    </alternativeName>
</protein>
<dbReference type="FunFam" id="1.10.10.1440:FF:000001">
    <property type="entry name" value="phosphorylated adapter RNA export protein-like"/>
    <property type="match status" value="1"/>
</dbReference>
<organism evidence="13 14">
    <name type="scientific">Trichoplusia ni</name>
    <name type="common">Cabbage looper</name>
    <dbReference type="NCBI Taxonomy" id="7111"/>
    <lineage>
        <taxon>Eukaryota</taxon>
        <taxon>Metazoa</taxon>
        <taxon>Ecdysozoa</taxon>
        <taxon>Arthropoda</taxon>
        <taxon>Hexapoda</taxon>
        <taxon>Insecta</taxon>
        <taxon>Pterygota</taxon>
        <taxon>Neoptera</taxon>
        <taxon>Endopterygota</taxon>
        <taxon>Lepidoptera</taxon>
        <taxon>Glossata</taxon>
        <taxon>Ditrysia</taxon>
        <taxon>Noctuoidea</taxon>
        <taxon>Noctuidae</taxon>
        <taxon>Plusiinae</taxon>
        <taxon>Trichoplusia</taxon>
    </lineage>
</organism>
<dbReference type="InterPro" id="IPR039047">
    <property type="entry name" value="PHAX"/>
</dbReference>
<feature type="region of interest" description="Disordered" evidence="11">
    <location>
        <begin position="152"/>
        <end position="185"/>
    </location>
</feature>
<evidence type="ECO:0000256" key="8">
    <source>
        <dbReference type="ARBA" id="ARBA00022927"/>
    </source>
</evidence>
<dbReference type="GO" id="GO:0015031">
    <property type="term" value="P:protein transport"/>
    <property type="evidence" value="ECO:0007669"/>
    <property type="project" value="UniProtKB-KW"/>
</dbReference>
<keyword evidence="13" id="KW-1185">Reference proteome</keyword>
<evidence type="ECO:0000259" key="12">
    <source>
        <dbReference type="Pfam" id="PF10258"/>
    </source>
</evidence>
<dbReference type="CTD" id="51808"/>
<feature type="compositionally biased region" description="Basic and acidic residues" evidence="11">
    <location>
        <begin position="365"/>
        <end position="375"/>
    </location>
</feature>
<feature type="region of interest" description="Disordered" evidence="11">
    <location>
        <begin position="329"/>
        <end position="393"/>
    </location>
</feature>
<dbReference type="Gene3D" id="1.10.10.1440">
    <property type="entry name" value="PHAX RNA-binding domain"/>
    <property type="match status" value="1"/>
</dbReference>
<feature type="compositionally biased region" description="Acidic residues" evidence="11">
    <location>
        <begin position="19"/>
        <end position="29"/>
    </location>
</feature>
<dbReference type="PANTHER" id="PTHR13135">
    <property type="entry name" value="CYTOSOLIC RESINIFERATOXIN BINDING PROTEIN RBP-26"/>
    <property type="match status" value="1"/>
</dbReference>
<evidence type="ECO:0000256" key="6">
    <source>
        <dbReference type="ARBA" id="ARBA00022490"/>
    </source>
</evidence>
<accession>A0A7E5WS54</accession>
<evidence type="ECO:0000256" key="9">
    <source>
        <dbReference type="ARBA" id="ARBA00023242"/>
    </source>
</evidence>
<dbReference type="Proteomes" id="UP000322000">
    <property type="component" value="Chromosome 2"/>
</dbReference>
<keyword evidence="7" id="KW-0694">RNA-binding</keyword>
<dbReference type="GO" id="GO:0005737">
    <property type="term" value="C:cytoplasm"/>
    <property type="evidence" value="ECO:0007669"/>
    <property type="project" value="UniProtKB-SubCell"/>
</dbReference>
<dbReference type="InterPro" id="IPR019385">
    <property type="entry name" value="PHAX_RNA-binding_domain"/>
</dbReference>
<evidence type="ECO:0000256" key="10">
    <source>
        <dbReference type="ARBA" id="ARBA00030834"/>
    </source>
</evidence>
<gene>
    <name evidence="14" type="primary">LOC113505222</name>
</gene>
<dbReference type="RefSeq" id="XP_026743633.1">
    <property type="nucleotide sequence ID" value="XM_026887832.1"/>
</dbReference>
<evidence type="ECO:0000313" key="13">
    <source>
        <dbReference type="Proteomes" id="UP000322000"/>
    </source>
</evidence>
<proteinExistence type="inferred from homology"/>
<name>A0A7E5WS54_TRINI</name>
<evidence type="ECO:0000256" key="5">
    <source>
        <dbReference type="ARBA" id="ARBA00022448"/>
    </source>
</evidence>
<keyword evidence="8" id="KW-0653">Protein transport</keyword>